<dbReference type="GO" id="GO:0005923">
    <property type="term" value="C:bicellular tight junction"/>
    <property type="evidence" value="ECO:0007669"/>
    <property type="project" value="TreeGrafter"/>
</dbReference>
<dbReference type="Proteomes" id="UP000314294">
    <property type="component" value="Unassembled WGS sequence"/>
</dbReference>
<evidence type="ECO:0000313" key="2">
    <source>
        <dbReference type="Proteomes" id="UP000314294"/>
    </source>
</evidence>
<dbReference type="PANTHER" id="PTHR22546">
    <property type="entry name" value="PREMATURE OVARIAN FAILURE, 1B"/>
    <property type="match status" value="1"/>
</dbReference>
<dbReference type="GO" id="GO:0005912">
    <property type="term" value="C:adherens junction"/>
    <property type="evidence" value="ECO:0007669"/>
    <property type="project" value="TreeGrafter"/>
</dbReference>
<accession>A0A4Z2ELT5</accession>
<organism evidence="1 2">
    <name type="scientific">Liparis tanakae</name>
    <name type="common">Tanaka's snailfish</name>
    <dbReference type="NCBI Taxonomy" id="230148"/>
    <lineage>
        <taxon>Eukaryota</taxon>
        <taxon>Metazoa</taxon>
        <taxon>Chordata</taxon>
        <taxon>Craniata</taxon>
        <taxon>Vertebrata</taxon>
        <taxon>Euteleostomi</taxon>
        <taxon>Actinopterygii</taxon>
        <taxon>Neopterygii</taxon>
        <taxon>Teleostei</taxon>
        <taxon>Neoteleostei</taxon>
        <taxon>Acanthomorphata</taxon>
        <taxon>Eupercaria</taxon>
        <taxon>Perciformes</taxon>
        <taxon>Cottioidei</taxon>
        <taxon>Cottales</taxon>
        <taxon>Liparidae</taxon>
        <taxon>Liparis</taxon>
    </lineage>
</organism>
<dbReference type="InterPro" id="IPR026186">
    <property type="entry name" value="POF1B"/>
</dbReference>
<dbReference type="OrthoDB" id="8960015at2759"/>
<evidence type="ECO:0000313" key="1">
    <source>
        <dbReference type="EMBL" id="TNN29813.1"/>
    </source>
</evidence>
<keyword evidence="2" id="KW-1185">Reference proteome</keyword>
<gene>
    <name evidence="1" type="ORF">EYF80_060039</name>
</gene>
<protein>
    <submittedName>
        <fullName evidence="1">Uncharacterized protein</fullName>
    </submittedName>
</protein>
<sequence length="154" mass="17373">MQAKNDSSSNQVTKTIITNRNRYPLLGLLGDDYQSTSPVHDAKTIVIERTEKKMCQIFFLEVFLQETEPSARRAAASPRRVLRSRFDRLQVKVCLNTYSTFPSRHVTDGNEPPRGRRAESLESLSTRFKRLGASGASACWRAPSFGHVAQICKL</sequence>
<reference evidence="1 2" key="1">
    <citation type="submission" date="2019-03" db="EMBL/GenBank/DDBJ databases">
        <title>First draft genome of Liparis tanakae, snailfish: a comprehensive survey of snailfish specific genes.</title>
        <authorList>
            <person name="Kim W."/>
            <person name="Song I."/>
            <person name="Jeong J.-H."/>
            <person name="Kim D."/>
            <person name="Kim S."/>
            <person name="Ryu S."/>
            <person name="Song J.Y."/>
            <person name="Lee S.K."/>
        </authorList>
    </citation>
    <scope>NUCLEOTIDE SEQUENCE [LARGE SCALE GENOMIC DNA]</scope>
    <source>
        <tissue evidence="1">Muscle</tissue>
    </source>
</reference>
<comment type="caution">
    <text evidence="1">The sequence shown here is derived from an EMBL/GenBank/DDBJ whole genome shotgun (WGS) entry which is preliminary data.</text>
</comment>
<dbReference type="AlphaFoldDB" id="A0A4Z2ELT5"/>
<dbReference type="GO" id="GO:0051015">
    <property type="term" value="F:actin filament binding"/>
    <property type="evidence" value="ECO:0007669"/>
    <property type="project" value="TreeGrafter"/>
</dbReference>
<proteinExistence type="predicted"/>
<dbReference type="GO" id="GO:0070830">
    <property type="term" value="P:bicellular tight junction assembly"/>
    <property type="evidence" value="ECO:0007669"/>
    <property type="project" value="TreeGrafter"/>
</dbReference>
<dbReference type="PANTHER" id="PTHR22546:SF0">
    <property type="entry name" value="PROTEIN POF1B"/>
    <property type="match status" value="1"/>
</dbReference>
<dbReference type="EMBL" id="SRLO01005178">
    <property type="protein sequence ID" value="TNN29813.1"/>
    <property type="molecule type" value="Genomic_DNA"/>
</dbReference>
<dbReference type="GO" id="GO:0005884">
    <property type="term" value="C:actin filament"/>
    <property type="evidence" value="ECO:0007669"/>
    <property type="project" value="TreeGrafter"/>
</dbReference>
<dbReference type="GO" id="GO:0007015">
    <property type="term" value="P:actin filament organization"/>
    <property type="evidence" value="ECO:0007669"/>
    <property type="project" value="TreeGrafter"/>
</dbReference>
<name>A0A4Z2ELT5_9TELE</name>
<dbReference type="GO" id="GO:0003382">
    <property type="term" value="P:epithelial cell morphogenesis"/>
    <property type="evidence" value="ECO:0007669"/>
    <property type="project" value="TreeGrafter"/>
</dbReference>